<evidence type="ECO:0000313" key="4">
    <source>
        <dbReference type="Proteomes" id="UP000823890"/>
    </source>
</evidence>
<dbReference type="AlphaFoldDB" id="A0A9D2NKV9"/>
<dbReference type="CDD" id="cd00093">
    <property type="entry name" value="HTH_XRE"/>
    <property type="match status" value="1"/>
</dbReference>
<dbReference type="Gene3D" id="1.10.260.40">
    <property type="entry name" value="lambda repressor-like DNA-binding domains"/>
    <property type="match status" value="1"/>
</dbReference>
<dbReference type="SUPFAM" id="SSF47413">
    <property type="entry name" value="lambda repressor-like DNA-binding domains"/>
    <property type="match status" value="1"/>
</dbReference>
<dbReference type="Pfam" id="PF01381">
    <property type="entry name" value="HTH_3"/>
    <property type="match status" value="1"/>
</dbReference>
<accession>A0A9D2NKV9</accession>
<evidence type="ECO:0000259" key="2">
    <source>
        <dbReference type="PROSITE" id="PS50943"/>
    </source>
</evidence>
<dbReference type="PANTHER" id="PTHR46558">
    <property type="entry name" value="TRACRIPTIONAL REGULATORY PROTEIN-RELATED-RELATED"/>
    <property type="match status" value="1"/>
</dbReference>
<dbReference type="SMART" id="SM00530">
    <property type="entry name" value="HTH_XRE"/>
    <property type="match status" value="1"/>
</dbReference>
<dbReference type="EMBL" id="DWWO01000015">
    <property type="protein sequence ID" value="HJC33251.1"/>
    <property type="molecule type" value="Genomic_DNA"/>
</dbReference>
<organism evidence="3 4">
    <name type="scientific">Candidatus Mediterraneibacter faecipullorum</name>
    <dbReference type="NCBI Taxonomy" id="2838670"/>
    <lineage>
        <taxon>Bacteria</taxon>
        <taxon>Bacillati</taxon>
        <taxon>Bacillota</taxon>
        <taxon>Clostridia</taxon>
        <taxon>Lachnospirales</taxon>
        <taxon>Lachnospiraceae</taxon>
        <taxon>Mediterraneibacter</taxon>
    </lineage>
</organism>
<dbReference type="GO" id="GO:0003677">
    <property type="term" value="F:DNA binding"/>
    <property type="evidence" value="ECO:0007669"/>
    <property type="project" value="UniProtKB-KW"/>
</dbReference>
<dbReference type="InterPro" id="IPR001387">
    <property type="entry name" value="Cro/C1-type_HTH"/>
</dbReference>
<sequence length="94" mass="10987">MLEYCKVISSVEIQMKEYKENTIGENIRNLRMQKEMKQTALALELNIGRQSISAYERGVTLPDIYSLIRIADYFDVTLDELTGRKRNVPHKINH</sequence>
<keyword evidence="1" id="KW-0238">DNA-binding</keyword>
<comment type="caution">
    <text evidence="3">The sequence shown here is derived from an EMBL/GenBank/DDBJ whole genome shotgun (WGS) entry which is preliminary data.</text>
</comment>
<dbReference type="Proteomes" id="UP000823890">
    <property type="component" value="Unassembled WGS sequence"/>
</dbReference>
<evidence type="ECO:0000256" key="1">
    <source>
        <dbReference type="ARBA" id="ARBA00023125"/>
    </source>
</evidence>
<dbReference type="PANTHER" id="PTHR46558:SF11">
    <property type="entry name" value="HTH-TYPE TRANSCRIPTIONAL REGULATOR XRE"/>
    <property type="match status" value="1"/>
</dbReference>
<reference evidence="3" key="2">
    <citation type="submission" date="2021-04" db="EMBL/GenBank/DDBJ databases">
        <authorList>
            <person name="Gilroy R."/>
        </authorList>
    </citation>
    <scope>NUCLEOTIDE SEQUENCE</scope>
    <source>
        <strain evidence="3">ChiW19-954</strain>
    </source>
</reference>
<gene>
    <name evidence="3" type="ORF">H9758_01495</name>
</gene>
<proteinExistence type="predicted"/>
<reference evidence="3" key="1">
    <citation type="journal article" date="2021" name="PeerJ">
        <title>Extensive microbial diversity within the chicken gut microbiome revealed by metagenomics and culture.</title>
        <authorList>
            <person name="Gilroy R."/>
            <person name="Ravi A."/>
            <person name="Getino M."/>
            <person name="Pursley I."/>
            <person name="Horton D.L."/>
            <person name="Alikhan N.F."/>
            <person name="Baker D."/>
            <person name="Gharbi K."/>
            <person name="Hall N."/>
            <person name="Watson M."/>
            <person name="Adriaenssens E.M."/>
            <person name="Foster-Nyarko E."/>
            <person name="Jarju S."/>
            <person name="Secka A."/>
            <person name="Antonio M."/>
            <person name="Oren A."/>
            <person name="Chaudhuri R.R."/>
            <person name="La Ragione R."/>
            <person name="Hildebrand F."/>
            <person name="Pallen M.J."/>
        </authorList>
    </citation>
    <scope>NUCLEOTIDE SEQUENCE</scope>
    <source>
        <strain evidence="3">ChiW19-954</strain>
    </source>
</reference>
<evidence type="ECO:0000313" key="3">
    <source>
        <dbReference type="EMBL" id="HJC33251.1"/>
    </source>
</evidence>
<name>A0A9D2NKV9_9FIRM</name>
<feature type="domain" description="HTH cro/C1-type" evidence="2">
    <location>
        <begin position="27"/>
        <end position="81"/>
    </location>
</feature>
<dbReference type="InterPro" id="IPR010982">
    <property type="entry name" value="Lambda_DNA-bd_dom_sf"/>
</dbReference>
<dbReference type="PROSITE" id="PS50943">
    <property type="entry name" value="HTH_CROC1"/>
    <property type="match status" value="1"/>
</dbReference>
<protein>
    <submittedName>
        <fullName evidence="3">Helix-turn-helix domain-containing protein</fullName>
    </submittedName>
</protein>